<dbReference type="Proteomes" id="UP001054837">
    <property type="component" value="Unassembled WGS sequence"/>
</dbReference>
<feature type="transmembrane region" description="Helical" evidence="1">
    <location>
        <begin position="34"/>
        <end position="51"/>
    </location>
</feature>
<keyword evidence="1" id="KW-0472">Membrane</keyword>
<feature type="transmembrane region" description="Helical" evidence="1">
    <location>
        <begin position="236"/>
        <end position="262"/>
    </location>
</feature>
<evidence type="ECO:0000256" key="1">
    <source>
        <dbReference type="SAM" id="Phobius"/>
    </source>
</evidence>
<keyword evidence="3" id="KW-1185">Reference proteome</keyword>
<feature type="transmembrane region" description="Helical" evidence="1">
    <location>
        <begin position="7"/>
        <end position="28"/>
    </location>
</feature>
<organism evidence="2 3">
    <name type="scientific">Caerostris darwini</name>
    <dbReference type="NCBI Taxonomy" id="1538125"/>
    <lineage>
        <taxon>Eukaryota</taxon>
        <taxon>Metazoa</taxon>
        <taxon>Ecdysozoa</taxon>
        <taxon>Arthropoda</taxon>
        <taxon>Chelicerata</taxon>
        <taxon>Arachnida</taxon>
        <taxon>Araneae</taxon>
        <taxon>Araneomorphae</taxon>
        <taxon>Entelegynae</taxon>
        <taxon>Araneoidea</taxon>
        <taxon>Araneidae</taxon>
        <taxon>Caerostris</taxon>
    </lineage>
</organism>
<sequence length="296" mass="34556">MWNLTKYLFPCLLCCNLVFQIVSLSFVSDCRDDWAVLIVLFLQLWICVSVFRSRARIRLLTEDLYRISNMLHEYPFQKKKMLEICIWLYCLLVISVFAVFEVTLFNSGMIFHEQDKLRNSELIPAHIKELPVAILNGSFIFTTLVGNCFFATLPGYYCFVCCCMKKIFLHFEWESKVLIARQDYQRILEIYKEMNETMLCVDNCFSLFILITVVNILATLFWFGYSFTFPKNVNKITAILVSIGFVQYFILLLITLTPAAAVNQTAVRARELVLSLPGWIPERYSIIKVLVWAKLL</sequence>
<feature type="transmembrane region" description="Helical" evidence="1">
    <location>
        <begin position="132"/>
        <end position="159"/>
    </location>
</feature>
<reference evidence="2 3" key="1">
    <citation type="submission" date="2021-06" db="EMBL/GenBank/DDBJ databases">
        <title>Caerostris darwini draft genome.</title>
        <authorList>
            <person name="Kono N."/>
            <person name="Arakawa K."/>
        </authorList>
    </citation>
    <scope>NUCLEOTIDE SEQUENCE [LARGE SCALE GENOMIC DNA]</scope>
</reference>
<evidence type="ECO:0008006" key="4">
    <source>
        <dbReference type="Google" id="ProtNLM"/>
    </source>
</evidence>
<accession>A0AAV4QHB1</accession>
<gene>
    <name evidence="2" type="primary">AVEN_142535_1</name>
    <name evidence="2" type="ORF">CDAR_216661</name>
</gene>
<feature type="transmembrane region" description="Helical" evidence="1">
    <location>
        <begin position="86"/>
        <end position="112"/>
    </location>
</feature>
<keyword evidence="1" id="KW-0812">Transmembrane</keyword>
<evidence type="ECO:0000313" key="3">
    <source>
        <dbReference type="Proteomes" id="UP001054837"/>
    </source>
</evidence>
<evidence type="ECO:0000313" key="2">
    <source>
        <dbReference type="EMBL" id="GIY07659.1"/>
    </source>
</evidence>
<proteinExistence type="predicted"/>
<dbReference type="AlphaFoldDB" id="A0AAV4QHB1"/>
<feature type="transmembrane region" description="Helical" evidence="1">
    <location>
        <begin position="204"/>
        <end position="224"/>
    </location>
</feature>
<comment type="caution">
    <text evidence="2">The sequence shown here is derived from an EMBL/GenBank/DDBJ whole genome shotgun (WGS) entry which is preliminary data.</text>
</comment>
<protein>
    <recommendedName>
        <fullName evidence="4">Odorant receptor</fullName>
    </recommendedName>
</protein>
<dbReference type="EMBL" id="BPLQ01004377">
    <property type="protein sequence ID" value="GIY07659.1"/>
    <property type="molecule type" value="Genomic_DNA"/>
</dbReference>
<keyword evidence="1" id="KW-1133">Transmembrane helix</keyword>
<name>A0AAV4QHB1_9ARAC</name>